<dbReference type="PIRSF" id="PIRSF005814">
    <property type="entry name" value="MutS_YshD"/>
    <property type="match status" value="1"/>
</dbReference>
<dbReference type="GO" id="GO:0005524">
    <property type="term" value="F:ATP binding"/>
    <property type="evidence" value="ECO:0007669"/>
    <property type="project" value="UniProtKB-UniRule"/>
</dbReference>
<evidence type="ECO:0000313" key="11">
    <source>
        <dbReference type="Proteomes" id="UP000321580"/>
    </source>
</evidence>
<keyword evidence="3 7" id="KW-0378">Hydrolase</keyword>
<dbReference type="InterPro" id="IPR007696">
    <property type="entry name" value="DNA_mismatch_repair_MutS_core"/>
</dbReference>
<dbReference type="EMBL" id="VOOR01000068">
    <property type="protein sequence ID" value="TXB61288.1"/>
    <property type="molecule type" value="Genomic_DNA"/>
</dbReference>
<dbReference type="GO" id="GO:0004519">
    <property type="term" value="F:endonuclease activity"/>
    <property type="evidence" value="ECO:0007669"/>
    <property type="project" value="UniProtKB-UniRule"/>
</dbReference>
<dbReference type="SUPFAM" id="SSF160443">
    <property type="entry name" value="SMR domain-like"/>
    <property type="match status" value="1"/>
</dbReference>
<organism evidence="10 11">
    <name type="scientific">Phaeodactylibacter luteus</name>
    <dbReference type="NCBI Taxonomy" id="1564516"/>
    <lineage>
        <taxon>Bacteria</taxon>
        <taxon>Pseudomonadati</taxon>
        <taxon>Bacteroidota</taxon>
        <taxon>Saprospiria</taxon>
        <taxon>Saprospirales</taxon>
        <taxon>Haliscomenobacteraceae</taxon>
        <taxon>Phaeodactylibacter</taxon>
    </lineage>
</organism>
<dbReference type="InterPro" id="IPR000432">
    <property type="entry name" value="DNA_mismatch_repair_MutS_C"/>
</dbReference>
<keyword evidence="4 7" id="KW-0067">ATP-binding</keyword>
<keyword evidence="2 7" id="KW-0547">Nucleotide-binding</keyword>
<dbReference type="GO" id="GO:0030983">
    <property type="term" value="F:mismatched DNA binding"/>
    <property type="evidence" value="ECO:0007669"/>
    <property type="project" value="InterPro"/>
</dbReference>
<dbReference type="GO" id="GO:0019843">
    <property type="term" value="F:rRNA binding"/>
    <property type="evidence" value="ECO:0007669"/>
    <property type="project" value="UniProtKB-UniRule"/>
</dbReference>
<dbReference type="InterPro" id="IPR045076">
    <property type="entry name" value="MutS"/>
</dbReference>
<dbReference type="PROSITE" id="PS50828">
    <property type="entry name" value="SMR"/>
    <property type="match status" value="1"/>
</dbReference>
<evidence type="ECO:0000256" key="8">
    <source>
        <dbReference type="SAM" id="Coils"/>
    </source>
</evidence>
<keyword evidence="6 7" id="KW-0238">DNA-binding</keyword>
<dbReference type="GO" id="GO:0140664">
    <property type="term" value="F:ATP-dependent DNA damage sensor activity"/>
    <property type="evidence" value="ECO:0007669"/>
    <property type="project" value="InterPro"/>
</dbReference>
<evidence type="ECO:0000256" key="1">
    <source>
        <dbReference type="ARBA" id="ARBA00022730"/>
    </source>
</evidence>
<dbReference type="EC" id="3.6.4.-" evidence="7"/>
<dbReference type="PANTHER" id="PTHR48466">
    <property type="entry name" value="OS10G0509000 PROTEIN-RELATED"/>
    <property type="match status" value="1"/>
</dbReference>
<keyword evidence="8" id="KW-0175">Coiled coil</keyword>
<dbReference type="SMART" id="SM00533">
    <property type="entry name" value="MUTSd"/>
    <property type="match status" value="1"/>
</dbReference>
<comment type="function">
    <text evidence="7">Acts as a ribosome collision sensor, splitting the ribosome into its 2 subunits. Detects stalled/collided 70S ribosomes which it binds and splits by an ATP-hydrolysis driven conformational change. Acts upstream of the ribosome quality control system (RQC), a ribosome-associated complex that mediates the extraction of incompletely synthesized nascent chains from stalled ribosomes and their subsequent degradation. Probably generates substrates for RQC.</text>
</comment>
<keyword evidence="5 7" id="KW-0694">RNA-binding</keyword>
<dbReference type="OrthoDB" id="9808166at2"/>
<dbReference type="InterPro" id="IPR036187">
    <property type="entry name" value="DNA_mismatch_repair_MutS_sf"/>
</dbReference>
<comment type="caution">
    <text evidence="10">The sequence shown here is derived from an EMBL/GenBank/DDBJ whole genome shotgun (WGS) entry which is preliminary data.</text>
</comment>
<feature type="coiled-coil region" evidence="8">
    <location>
        <begin position="524"/>
        <end position="635"/>
    </location>
</feature>
<dbReference type="FunFam" id="3.40.50.300:FF:000830">
    <property type="entry name" value="Endonuclease MutS2"/>
    <property type="match status" value="1"/>
</dbReference>
<keyword evidence="7" id="KW-0540">Nuclease</keyword>
<dbReference type="GO" id="GO:0072344">
    <property type="term" value="P:rescue of stalled ribosome"/>
    <property type="evidence" value="ECO:0007669"/>
    <property type="project" value="UniProtKB-UniRule"/>
</dbReference>
<dbReference type="AlphaFoldDB" id="A0A5C6RFU7"/>
<comment type="function">
    <text evidence="7">Endonuclease that is involved in the suppression of homologous recombination and thus may have a key role in the control of bacterial genetic diversity.</text>
</comment>
<dbReference type="PANTHER" id="PTHR48466:SF2">
    <property type="entry name" value="OS10G0509000 PROTEIN"/>
    <property type="match status" value="1"/>
</dbReference>
<evidence type="ECO:0000313" key="10">
    <source>
        <dbReference type="EMBL" id="TXB61288.1"/>
    </source>
</evidence>
<feature type="domain" description="Smr" evidence="9">
    <location>
        <begin position="721"/>
        <end position="796"/>
    </location>
</feature>
<dbReference type="Gene3D" id="3.40.50.300">
    <property type="entry name" value="P-loop containing nucleotide triphosphate hydrolases"/>
    <property type="match status" value="1"/>
</dbReference>
<dbReference type="Pfam" id="PF01713">
    <property type="entry name" value="Smr"/>
    <property type="match status" value="1"/>
</dbReference>
<dbReference type="HAMAP" id="MF_00092">
    <property type="entry name" value="MutS2"/>
    <property type="match status" value="1"/>
</dbReference>
<dbReference type="RefSeq" id="WP_147169365.1">
    <property type="nucleotide sequence ID" value="NZ_VOOR01000068.1"/>
</dbReference>
<keyword evidence="11" id="KW-1185">Reference proteome</keyword>
<dbReference type="PROSITE" id="PS00486">
    <property type="entry name" value="DNA_MISMATCH_REPAIR_2"/>
    <property type="match status" value="1"/>
</dbReference>
<comment type="similarity">
    <text evidence="7">Belongs to the DNA mismatch repair MutS family. MutS2 subfamily.</text>
</comment>
<dbReference type="SMART" id="SM00534">
    <property type="entry name" value="MUTSac"/>
    <property type="match status" value="1"/>
</dbReference>
<evidence type="ECO:0000256" key="5">
    <source>
        <dbReference type="ARBA" id="ARBA00022884"/>
    </source>
</evidence>
<dbReference type="GO" id="GO:0043023">
    <property type="term" value="F:ribosomal large subunit binding"/>
    <property type="evidence" value="ECO:0007669"/>
    <property type="project" value="UniProtKB-UniRule"/>
</dbReference>
<proteinExistence type="inferred from homology"/>
<keyword evidence="7 10" id="KW-0255">Endonuclease</keyword>
<sequence>MQLLPNDLYEKLEFDKVLQLLERECLGEPGRQLAREARPTSRMSQIEVSLAEAQEYKYAYEHNDYFPIRAYEAIDEELDMLRVEGYVLAVEGLRSINTILLQARDIFRFFNARRREAYPNMYRILRDLSFNDELNKAIEAVIDEEGNIRPDASPELMRIRRMLGSKQKELEQKFRVIINQYRSKGWLTDSVESFRNGRRVLSVPSEHKRSIRGIIHDESTTGKTAFIEPEGIIDINNDIFDLETEERREVYRILRELSAQLRPYREDIRHYQELIVRFDLVQAKARLGIQMDAVKPKLFQHPHFAIKQGRHPLLYLKNKRLDKATIPFDFTLFKGNRMLMLSGPNAGGKSITLKSVGLMQLMLQSGLLIPADGETEMGIFEEIFADIGDQQSLEDDLSTYSSHLQNMRNFLEQSGEKSLVLIDEFGSGTDPKIGGAIAESILKELNEKKVYGVITTHYSNLKIFAFKTQGIVNASMNFDKDTLSPTYELQVGRPGSSYAFEIAQKSGLSKRVLNYAKHRTGKNEKAVDQLLVELQQEKQEAEEKLAALRDKQAKLDRLIQNYEQLHKDLEYRRKKVKLEAKEQALQQTARENRDMERLIREIKEQQNLEKAKALSVQVKQERAQLSEQVTDLREKIYYQPTVKDKKKEEIKVGDFVKMKTGGATGTVEAIEKKKAVVTMGQMRMTIKLRDLQHANAPLDVQNGRSVQSDTASTPAGFNSKLDIRGMRYEEALKVVEDFVDRALIANAGHLKILHGKGSGALREAVRRKLREYKQEMEISHPPQEMGGDGVTLIELH</sequence>
<name>A0A5C6RFU7_9BACT</name>
<dbReference type="EC" id="3.1.-.-" evidence="7"/>
<dbReference type="Pfam" id="PF00488">
    <property type="entry name" value="MutS_V"/>
    <property type="match status" value="1"/>
</dbReference>
<dbReference type="Gene3D" id="3.30.1370.110">
    <property type="match status" value="1"/>
</dbReference>
<dbReference type="SUPFAM" id="SSF52540">
    <property type="entry name" value="P-loop containing nucleoside triphosphate hydrolases"/>
    <property type="match status" value="1"/>
</dbReference>
<evidence type="ECO:0000256" key="3">
    <source>
        <dbReference type="ARBA" id="ARBA00022801"/>
    </source>
</evidence>
<evidence type="ECO:0000259" key="9">
    <source>
        <dbReference type="PROSITE" id="PS50828"/>
    </source>
</evidence>
<evidence type="ECO:0000256" key="6">
    <source>
        <dbReference type="ARBA" id="ARBA00023125"/>
    </source>
</evidence>
<dbReference type="InterPro" id="IPR005747">
    <property type="entry name" value="MutS2"/>
</dbReference>
<dbReference type="GO" id="GO:0016887">
    <property type="term" value="F:ATP hydrolysis activity"/>
    <property type="evidence" value="ECO:0007669"/>
    <property type="project" value="InterPro"/>
</dbReference>
<dbReference type="InterPro" id="IPR046893">
    <property type="entry name" value="MSSS"/>
</dbReference>
<dbReference type="Pfam" id="PF20297">
    <property type="entry name" value="MSSS"/>
    <property type="match status" value="1"/>
</dbReference>
<feature type="binding site" evidence="7">
    <location>
        <begin position="343"/>
        <end position="350"/>
    </location>
    <ligand>
        <name>ATP</name>
        <dbReference type="ChEBI" id="CHEBI:30616"/>
    </ligand>
</feature>
<accession>A0A5C6RFU7</accession>
<evidence type="ECO:0000256" key="7">
    <source>
        <dbReference type="HAMAP-Rule" id="MF_00092"/>
    </source>
</evidence>
<evidence type="ECO:0000256" key="4">
    <source>
        <dbReference type="ARBA" id="ARBA00022840"/>
    </source>
</evidence>
<dbReference type="GO" id="GO:0045910">
    <property type="term" value="P:negative regulation of DNA recombination"/>
    <property type="evidence" value="ECO:0007669"/>
    <property type="project" value="InterPro"/>
</dbReference>
<dbReference type="InterPro" id="IPR002625">
    <property type="entry name" value="Smr_dom"/>
</dbReference>
<dbReference type="SUPFAM" id="SSF48334">
    <property type="entry name" value="DNA repair protein MutS, domain III"/>
    <property type="match status" value="1"/>
</dbReference>
<protein>
    <recommendedName>
        <fullName evidence="7">Endonuclease MutS2</fullName>
        <ecNumber evidence="7">3.1.-.-</ecNumber>
    </recommendedName>
    <alternativeName>
        <fullName evidence="7">Ribosome-associated protein quality control-upstream factor</fullName>
        <shortName evidence="7">RQC-upstream factor</shortName>
        <shortName evidence="7">RqcU</shortName>
        <ecNumber evidence="7">3.6.4.-</ecNumber>
    </alternativeName>
</protein>
<dbReference type="Proteomes" id="UP000321580">
    <property type="component" value="Unassembled WGS sequence"/>
</dbReference>
<dbReference type="InterPro" id="IPR036063">
    <property type="entry name" value="Smr_dom_sf"/>
</dbReference>
<comment type="subunit">
    <text evidence="7">Homodimer. Binds to stalled ribosomes, contacting rRNA.</text>
</comment>
<evidence type="ECO:0000256" key="2">
    <source>
        <dbReference type="ARBA" id="ARBA00022741"/>
    </source>
</evidence>
<keyword evidence="1 7" id="KW-0699">rRNA-binding</keyword>
<dbReference type="InterPro" id="IPR027417">
    <property type="entry name" value="P-loop_NTPase"/>
</dbReference>
<dbReference type="GO" id="GO:0006298">
    <property type="term" value="P:mismatch repair"/>
    <property type="evidence" value="ECO:0007669"/>
    <property type="project" value="InterPro"/>
</dbReference>
<gene>
    <name evidence="7" type="primary">mutS2</name>
    <name evidence="7" type="synonym">rqcU</name>
    <name evidence="10" type="ORF">FRY97_19845</name>
</gene>
<dbReference type="NCBIfam" id="TIGR01069">
    <property type="entry name" value="mutS2"/>
    <property type="match status" value="1"/>
</dbReference>
<reference evidence="10 11" key="1">
    <citation type="submission" date="2019-08" db="EMBL/GenBank/DDBJ databases">
        <title>Genome of Phaeodactylibacter luteus.</title>
        <authorList>
            <person name="Bowman J.P."/>
        </authorList>
    </citation>
    <scope>NUCLEOTIDE SEQUENCE [LARGE SCALE GENOMIC DNA]</scope>
    <source>
        <strain evidence="10 11">KCTC 42180</strain>
    </source>
</reference>
<dbReference type="SMART" id="SM00463">
    <property type="entry name" value="SMR"/>
    <property type="match status" value="1"/>
</dbReference>